<dbReference type="Gene3D" id="1.10.630.10">
    <property type="entry name" value="Cytochrome P450"/>
    <property type="match status" value="1"/>
</dbReference>
<dbReference type="Pfam" id="PF00067">
    <property type="entry name" value="p450"/>
    <property type="match status" value="1"/>
</dbReference>
<keyword evidence="8" id="KW-1133">Transmembrane helix</keyword>
<comment type="similarity">
    <text evidence="2">Belongs to the cytochrome P450 family.</text>
</comment>
<dbReference type="OrthoDB" id="1844152at2759"/>
<evidence type="ECO:0000313" key="10">
    <source>
        <dbReference type="Proteomes" id="UP000800200"/>
    </source>
</evidence>
<name>A0A6A6DYR9_9PEZI</name>
<evidence type="ECO:0000313" key="9">
    <source>
        <dbReference type="EMBL" id="KAF2183915.1"/>
    </source>
</evidence>
<dbReference type="SUPFAM" id="SSF48264">
    <property type="entry name" value="Cytochrome P450"/>
    <property type="match status" value="1"/>
</dbReference>
<comment type="cofactor">
    <cofactor evidence="1 7">
        <name>heme</name>
        <dbReference type="ChEBI" id="CHEBI:30413"/>
    </cofactor>
</comment>
<accession>A0A6A6DYR9</accession>
<dbReference type="InterPro" id="IPR036396">
    <property type="entry name" value="Cyt_P450_sf"/>
</dbReference>
<dbReference type="GO" id="GO:0005506">
    <property type="term" value="F:iron ion binding"/>
    <property type="evidence" value="ECO:0007669"/>
    <property type="project" value="InterPro"/>
</dbReference>
<sequence length="516" mass="59721">MPTLTFQNSVSTVLAICLSAYFLSILSMHFRGPKVPLFGPRNKFELRYLVNWRFFNDAASFLNAGYAKFSDRAWKFARADTDMLVLPPKYVNELRSLSTQIASPTVAHAFNLSGNHTNMNIILKNNLHFRTLQEKLTPNLAKLAQPMQDELDFAINKELPRCDGEWVAIKPYHTILRLVARISARVFLGVPMCRNEEWLEISTEFTENTFVTLVVLRLFPRFMHRIVAFLVPSAWRSRNYIRRAKKLLVPEIRRRKAAMEKDPSAKEKQSNLLSWMMEIASPQESNPYDLAHLEVVISLASIHTSQMNAVHVLYDIAERPEYVQILRDEIEEVIKEDGHFLQWDKNSFYKLKKLDSFMRESQRMNPPTLLSYHRVMQRDHVLQDGTLLPQGAHITMPVNAIQNDPKVTPNPEIFDPMRYYKLRQREGETHLHQFATTEPNILNFGHGKYACPGRFFASLEIKNILVRLIMEYDWKLPDGEGRPENLMAHEFIFPNQDGVLYMKTRPQTAEAGDGGA</sequence>
<organism evidence="9 10">
    <name type="scientific">Zopfia rhizophila CBS 207.26</name>
    <dbReference type="NCBI Taxonomy" id="1314779"/>
    <lineage>
        <taxon>Eukaryota</taxon>
        <taxon>Fungi</taxon>
        <taxon>Dikarya</taxon>
        <taxon>Ascomycota</taxon>
        <taxon>Pezizomycotina</taxon>
        <taxon>Dothideomycetes</taxon>
        <taxon>Dothideomycetes incertae sedis</taxon>
        <taxon>Zopfiaceae</taxon>
        <taxon>Zopfia</taxon>
    </lineage>
</organism>
<dbReference type="PRINTS" id="PR00465">
    <property type="entry name" value="EP450IV"/>
</dbReference>
<evidence type="ECO:0000256" key="7">
    <source>
        <dbReference type="PIRSR" id="PIRSR602403-1"/>
    </source>
</evidence>
<keyword evidence="5 7" id="KW-0408">Iron</keyword>
<evidence type="ECO:0000256" key="8">
    <source>
        <dbReference type="SAM" id="Phobius"/>
    </source>
</evidence>
<evidence type="ECO:0000256" key="1">
    <source>
        <dbReference type="ARBA" id="ARBA00001971"/>
    </source>
</evidence>
<evidence type="ECO:0000256" key="3">
    <source>
        <dbReference type="ARBA" id="ARBA00022723"/>
    </source>
</evidence>
<dbReference type="EMBL" id="ML994640">
    <property type="protein sequence ID" value="KAF2183915.1"/>
    <property type="molecule type" value="Genomic_DNA"/>
</dbReference>
<reference evidence="9" key="1">
    <citation type="journal article" date="2020" name="Stud. Mycol.">
        <title>101 Dothideomycetes genomes: a test case for predicting lifestyles and emergence of pathogens.</title>
        <authorList>
            <person name="Haridas S."/>
            <person name="Albert R."/>
            <person name="Binder M."/>
            <person name="Bloem J."/>
            <person name="Labutti K."/>
            <person name="Salamov A."/>
            <person name="Andreopoulos B."/>
            <person name="Baker S."/>
            <person name="Barry K."/>
            <person name="Bills G."/>
            <person name="Bluhm B."/>
            <person name="Cannon C."/>
            <person name="Castanera R."/>
            <person name="Culley D."/>
            <person name="Daum C."/>
            <person name="Ezra D."/>
            <person name="Gonzalez J."/>
            <person name="Henrissat B."/>
            <person name="Kuo A."/>
            <person name="Liang C."/>
            <person name="Lipzen A."/>
            <person name="Lutzoni F."/>
            <person name="Magnuson J."/>
            <person name="Mondo S."/>
            <person name="Nolan M."/>
            <person name="Ohm R."/>
            <person name="Pangilinan J."/>
            <person name="Park H.-J."/>
            <person name="Ramirez L."/>
            <person name="Alfaro M."/>
            <person name="Sun H."/>
            <person name="Tritt A."/>
            <person name="Yoshinaga Y."/>
            <person name="Zwiers L.-H."/>
            <person name="Turgeon B."/>
            <person name="Goodwin S."/>
            <person name="Spatafora J."/>
            <person name="Crous P."/>
            <person name="Grigoriev I."/>
        </authorList>
    </citation>
    <scope>NUCLEOTIDE SEQUENCE</scope>
    <source>
        <strain evidence="9">CBS 207.26</strain>
    </source>
</reference>
<feature type="transmembrane region" description="Helical" evidence="8">
    <location>
        <begin position="6"/>
        <end position="26"/>
    </location>
</feature>
<dbReference type="GO" id="GO:0016705">
    <property type="term" value="F:oxidoreductase activity, acting on paired donors, with incorporation or reduction of molecular oxygen"/>
    <property type="evidence" value="ECO:0007669"/>
    <property type="project" value="InterPro"/>
</dbReference>
<proteinExistence type="inferred from homology"/>
<evidence type="ECO:0000256" key="2">
    <source>
        <dbReference type="ARBA" id="ARBA00010617"/>
    </source>
</evidence>
<dbReference type="AlphaFoldDB" id="A0A6A6DYR9"/>
<keyword evidence="3 7" id="KW-0479">Metal-binding</keyword>
<dbReference type="GO" id="GO:0020037">
    <property type="term" value="F:heme binding"/>
    <property type="evidence" value="ECO:0007669"/>
    <property type="project" value="InterPro"/>
</dbReference>
<keyword evidence="4" id="KW-0560">Oxidoreductase</keyword>
<dbReference type="PANTHER" id="PTHR46206">
    <property type="entry name" value="CYTOCHROME P450"/>
    <property type="match status" value="1"/>
</dbReference>
<dbReference type="CDD" id="cd11041">
    <property type="entry name" value="CYP503A1-like"/>
    <property type="match status" value="1"/>
</dbReference>
<evidence type="ECO:0000256" key="5">
    <source>
        <dbReference type="ARBA" id="ARBA00023004"/>
    </source>
</evidence>
<dbReference type="InterPro" id="IPR002403">
    <property type="entry name" value="Cyt_P450_E_grp-IV"/>
</dbReference>
<protein>
    <submittedName>
        <fullName evidence="9">Cytochrome P450</fullName>
    </submittedName>
</protein>
<evidence type="ECO:0000256" key="4">
    <source>
        <dbReference type="ARBA" id="ARBA00023002"/>
    </source>
</evidence>
<dbReference type="GO" id="GO:0004497">
    <property type="term" value="F:monooxygenase activity"/>
    <property type="evidence" value="ECO:0007669"/>
    <property type="project" value="UniProtKB-KW"/>
</dbReference>
<dbReference type="Proteomes" id="UP000800200">
    <property type="component" value="Unassembled WGS sequence"/>
</dbReference>
<dbReference type="PANTHER" id="PTHR46206:SF6">
    <property type="entry name" value="CYTOCHROME P450 MONOOXYGENASE AN1598-RELATED"/>
    <property type="match status" value="1"/>
</dbReference>
<keyword evidence="8" id="KW-0812">Transmembrane</keyword>
<feature type="binding site" description="axial binding residue" evidence="7">
    <location>
        <position position="451"/>
    </location>
    <ligand>
        <name>heme</name>
        <dbReference type="ChEBI" id="CHEBI:30413"/>
    </ligand>
    <ligandPart>
        <name>Fe</name>
        <dbReference type="ChEBI" id="CHEBI:18248"/>
    </ligandPart>
</feature>
<dbReference type="InterPro" id="IPR001128">
    <property type="entry name" value="Cyt_P450"/>
</dbReference>
<keyword evidence="7" id="KW-0349">Heme</keyword>
<keyword evidence="6" id="KW-0503">Monooxygenase</keyword>
<keyword evidence="10" id="KW-1185">Reference proteome</keyword>
<keyword evidence="8" id="KW-0472">Membrane</keyword>
<evidence type="ECO:0000256" key="6">
    <source>
        <dbReference type="ARBA" id="ARBA00023033"/>
    </source>
</evidence>
<gene>
    <name evidence="9" type="ORF">K469DRAFT_581102</name>
</gene>